<dbReference type="SUPFAM" id="SSF53098">
    <property type="entry name" value="Ribonuclease H-like"/>
    <property type="match status" value="1"/>
</dbReference>
<comment type="caution">
    <text evidence="8">The sequence shown here is derived from an EMBL/GenBank/DDBJ whole genome shotgun (WGS) entry which is preliminary data.</text>
</comment>
<feature type="compositionally biased region" description="Basic and acidic residues" evidence="6">
    <location>
        <begin position="320"/>
        <end position="329"/>
    </location>
</feature>
<dbReference type="PANTHER" id="PTHR46481">
    <property type="entry name" value="ZINC FINGER BED DOMAIN-CONTAINING PROTEIN 4"/>
    <property type="match status" value="1"/>
</dbReference>
<dbReference type="AlphaFoldDB" id="A0A8X7T241"/>
<evidence type="ECO:0000256" key="4">
    <source>
        <dbReference type="ARBA" id="ARBA00022833"/>
    </source>
</evidence>
<keyword evidence="5" id="KW-0539">Nucleus</keyword>
<evidence type="ECO:0000259" key="7">
    <source>
        <dbReference type="Pfam" id="PF05699"/>
    </source>
</evidence>
<dbReference type="GO" id="GO:0046983">
    <property type="term" value="F:protein dimerization activity"/>
    <property type="evidence" value="ECO:0007669"/>
    <property type="project" value="InterPro"/>
</dbReference>
<reference evidence="8" key="1">
    <citation type="submission" date="2016-04" db="EMBL/GenBank/DDBJ databases">
        <authorList>
            <person name="Nguyen H.D."/>
            <person name="Samba Siva P."/>
            <person name="Cullis J."/>
            <person name="Levesque C.A."/>
            <person name="Hambleton S."/>
        </authorList>
    </citation>
    <scope>NUCLEOTIDE SEQUENCE</scope>
    <source>
        <strain evidence="8">DAOMC 236422</strain>
    </source>
</reference>
<gene>
    <name evidence="8" type="ORF">A4X09_0g6733</name>
</gene>
<keyword evidence="3" id="KW-0863">Zinc-finger</keyword>
<evidence type="ECO:0000256" key="6">
    <source>
        <dbReference type="SAM" id="MobiDB-lite"/>
    </source>
</evidence>
<keyword evidence="2" id="KW-0479">Metal-binding</keyword>
<dbReference type="Proteomes" id="UP000078113">
    <property type="component" value="Unassembled WGS sequence"/>
</dbReference>
<name>A0A8X7T241_9BASI</name>
<keyword evidence="4" id="KW-0862">Zinc</keyword>
<dbReference type="Pfam" id="PF05699">
    <property type="entry name" value="Dimer_Tnp_hAT"/>
    <property type="match status" value="1"/>
</dbReference>
<feature type="domain" description="HAT C-terminal dimerisation" evidence="7">
    <location>
        <begin position="198"/>
        <end position="283"/>
    </location>
</feature>
<keyword evidence="9" id="KW-1185">Reference proteome</keyword>
<dbReference type="EMBL" id="LWDG02000470">
    <property type="protein sequence ID" value="KAE8265191.1"/>
    <property type="molecule type" value="Genomic_DNA"/>
</dbReference>
<reference evidence="8" key="2">
    <citation type="journal article" date="2019" name="IMA Fungus">
        <title>Genome sequencing and comparison of five Tilletia species to identify candidate genes for the detection of regulated species infecting wheat.</title>
        <authorList>
            <person name="Nguyen H.D.T."/>
            <person name="Sultana T."/>
            <person name="Kesanakurti P."/>
            <person name="Hambleton S."/>
        </authorList>
    </citation>
    <scope>NUCLEOTIDE SEQUENCE</scope>
    <source>
        <strain evidence="8">DAOMC 236422</strain>
    </source>
</reference>
<dbReference type="InterPro" id="IPR008906">
    <property type="entry name" value="HATC_C_dom"/>
</dbReference>
<evidence type="ECO:0000256" key="2">
    <source>
        <dbReference type="ARBA" id="ARBA00022723"/>
    </source>
</evidence>
<dbReference type="InterPro" id="IPR052035">
    <property type="entry name" value="ZnF_BED_domain_contain"/>
</dbReference>
<accession>A0A8X7T241</accession>
<comment type="subcellular location">
    <subcellularLocation>
        <location evidence="1">Nucleus</location>
    </subcellularLocation>
</comment>
<evidence type="ECO:0000313" key="8">
    <source>
        <dbReference type="EMBL" id="KAE8265191.1"/>
    </source>
</evidence>
<feature type="compositionally biased region" description="Basic residues" evidence="6">
    <location>
        <begin position="309"/>
        <end position="319"/>
    </location>
</feature>
<proteinExistence type="predicted"/>
<dbReference type="InterPro" id="IPR012337">
    <property type="entry name" value="RNaseH-like_sf"/>
</dbReference>
<evidence type="ECO:0000256" key="1">
    <source>
        <dbReference type="ARBA" id="ARBA00004123"/>
    </source>
</evidence>
<evidence type="ECO:0000256" key="5">
    <source>
        <dbReference type="ARBA" id="ARBA00023242"/>
    </source>
</evidence>
<dbReference type="PANTHER" id="PTHR46481:SF10">
    <property type="entry name" value="ZINC FINGER BED DOMAIN-CONTAINING PROTEIN 39"/>
    <property type="match status" value="1"/>
</dbReference>
<dbReference type="GO" id="GO:0005634">
    <property type="term" value="C:nucleus"/>
    <property type="evidence" value="ECO:0007669"/>
    <property type="project" value="UniProtKB-SubCell"/>
</dbReference>
<protein>
    <recommendedName>
        <fullName evidence="7">HAT C-terminal dimerisation domain-containing protein</fullName>
    </recommendedName>
</protein>
<organism evidence="8 9">
    <name type="scientific">Tilletia walkeri</name>
    <dbReference type="NCBI Taxonomy" id="117179"/>
    <lineage>
        <taxon>Eukaryota</taxon>
        <taxon>Fungi</taxon>
        <taxon>Dikarya</taxon>
        <taxon>Basidiomycota</taxon>
        <taxon>Ustilaginomycotina</taxon>
        <taxon>Exobasidiomycetes</taxon>
        <taxon>Tilletiales</taxon>
        <taxon>Tilletiaceae</taxon>
        <taxon>Tilletia</taxon>
    </lineage>
</organism>
<sequence>MIQRGLQLWQGILSFTEAPQTPIPPAKRLKRSDEADLNKVLDMLMPIAKATKQFSGKFPNIGDVVGMFENLDKYFVKVSKTDGLEEVWKQAAARGHAMSAKYYGLTDQANVIAIGTLLHPNYRKYALGVLKWPKDWQTSAEAQLRDIVHRYYEVKEVEVEPQTESQTDAQDRLDDLSKDLMQLAQNQRETADPSEAIDVWLSEPITPVGPKGERVNPLHWWWTEREKGNERSGLTAMALDVFSCPATSADVERLFSRAGRVVTPLRHKLKADKIGQIATLGRWFLEGSVPDDLLANVLETEAEARKARRRAKKARIGKRKATEAEEGSTKRTKTGTHLQVEDDNTNSEDDAEDDVELVDAVMDDDD</sequence>
<dbReference type="GO" id="GO:0008270">
    <property type="term" value="F:zinc ion binding"/>
    <property type="evidence" value="ECO:0007669"/>
    <property type="project" value="UniProtKB-KW"/>
</dbReference>
<feature type="region of interest" description="Disordered" evidence="6">
    <location>
        <begin position="309"/>
        <end position="366"/>
    </location>
</feature>
<evidence type="ECO:0000256" key="3">
    <source>
        <dbReference type="ARBA" id="ARBA00022771"/>
    </source>
</evidence>
<evidence type="ECO:0000313" key="9">
    <source>
        <dbReference type="Proteomes" id="UP000078113"/>
    </source>
</evidence>
<feature type="compositionally biased region" description="Acidic residues" evidence="6">
    <location>
        <begin position="341"/>
        <end position="366"/>
    </location>
</feature>